<dbReference type="EMBL" id="FRAP01000021">
    <property type="protein sequence ID" value="SHL20901.1"/>
    <property type="molecule type" value="Genomic_DNA"/>
</dbReference>
<evidence type="ECO:0000256" key="1">
    <source>
        <dbReference type="PROSITE-ProRule" id="PRU00409"/>
    </source>
</evidence>
<evidence type="ECO:0000313" key="4">
    <source>
        <dbReference type="Proteomes" id="UP000184363"/>
    </source>
</evidence>
<name>A0A1M6YRF5_PSETH</name>
<gene>
    <name evidence="3" type="ORF">SAMN05443637_12120</name>
</gene>
<keyword evidence="4" id="KW-1185">Reference proteome</keyword>
<dbReference type="GO" id="GO:0046872">
    <property type="term" value="F:metal ion binding"/>
    <property type="evidence" value="ECO:0007669"/>
    <property type="project" value="InterPro"/>
</dbReference>
<dbReference type="STRING" id="1848.SAMN05443637_12120"/>
<dbReference type="InterPro" id="IPR011761">
    <property type="entry name" value="ATP-grasp"/>
</dbReference>
<organism evidence="3 4">
    <name type="scientific">Pseudonocardia thermophila</name>
    <dbReference type="NCBI Taxonomy" id="1848"/>
    <lineage>
        <taxon>Bacteria</taxon>
        <taxon>Bacillati</taxon>
        <taxon>Actinomycetota</taxon>
        <taxon>Actinomycetes</taxon>
        <taxon>Pseudonocardiales</taxon>
        <taxon>Pseudonocardiaceae</taxon>
        <taxon>Pseudonocardia</taxon>
    </lineage>
</organism>
<proteinExistence type="predicted"/>
<protein>
    <submittedName>
        <fullName evidence="3">Predicted ATP-dependent carboligase, ATP-grasp superfamily</fullName>
    </submittedName>
</protein>
<dbReference type="AlphaFoldDB" id="A0A1M6YRF5"/>
<dbReference type="GO" id="GO:0005524">
    <property type="term" value="F:ATP binding"/>
    <property type="evidence" value="ECO:0007669"/>
    <property type="project" value="UniProtKB-UniRule"/>
</dbReference>
<dbReference type="Gene3D" id="3.30.470.20">
    <property type="entry name" value="ATP-grasp fold, B domain"/>
    <property type="match status" value="1"/>
</dbReference>
<evidence type="ECO:0000313" key="3">
    <source>
        <dbReference type="EMBL" id="SHL20901.1"/>
    </source>
</evidence>
<dbReference type="SUPFAM" id="SSF56059">
    <property type="entry name" value="Glutathione synthetase ATP-binding domain-like"/>
    <property type="match status" value="1"/>
</dbReference>
<dbReference type="Pfam" id="PF15632">
    <property type="entry name" value="ATPgrasp_Ter"/>
    <property type="match status" value="1"/>
</dbReference>
<keyword evidence="3" id="KW-0436">Ligase</keyword>
<keyword evidence="1" id="KW-0547">Nucleotide-binding</keyword>
<dbReference type="PROSITE" id="PS50975">
    <property type="entry name" value="ATP_GRASP"/>
    <property type="match status" value="1"/>
</dbReference>
<keyword evidence="1" id="KW-0067">ATP-binding</keyword>
<dbReference type="GO" id="GO:0016874">
    <property type="term" value="F:ligase activity"/>
    <property type="evidence" value="ECO:0007669"/>
    <property type="project" value="UniProtKB-KW"/>
</dbReference>
<evidence type="ECO:0000259" key="2">
    <source>
        <dbReference type="PROSITE" id="PS50975"/>
    </source>
</evidence>
<sequence length="406" mass="43279">MQGVGARAPRPTPYGAPVELYGRSIRVLLSGAEYSGGLAAVRALRSAGFEPWVADPVDGSYGALSRAAAGSVRVTDPRIDPLAFTEELVEAADRIGARVVLPGTEPALLALGEHRGLFPDDVAVGAPPPELTIAATDKQSLAQRAADAGFAVPPTELITLDDLRGGRTDQPYPVVVKPVRSELADASGLQRYEVVRARDPRELAAALEVLPGKAALVQPYLIGPIRTVNGVAWDGEVVASVHKLAERTWPLDCGVVCYARTVPIEPDVDRAARALLGDLGWSGLFNLQMISTPDGHHVIDLNPRVYHSLALAVDAGANLPAIWTALLLGERPPFSGYRVGVRFRSEEDVMALWGTFRAGRRAAALRGLVPHRGTSHAVLSLRDPAPTLNVLRRAVRVARRRGSPRG</sequence>
<feature type="domain" description="ATP-grasp" evidence="2">
    <location>
        <begin position="142"/>
        <end position="328"/>
    </location>
</feature>
<reference evidence="3 4" key="1">
    <citation type="submission" date="2016-11" db="EMBL/GenBank/DDBJ databases">
        <authorList>
            <person name="Jaros S."/>
            <person name="Januszkiewicz K."/>
            <person name="Wedrychowicz H."/>
        </authorList>
    </citation>
    <scope>NUCLEOTIDE SEQUENCE [LARGE SCALE GENOMIC DNA]</scope>
    <source>
        <strain evidence="3 4">DSM 43832</strain>
    </source>
</reference>
<dbReference type="Proteomes" id="UP000184363">
    <property type="component" value="Unassembled WGS sequence"/>
</dbReference>
<accession>A0A1M6YRF5</accession>